<evidence type="ECO:0000256" key="1">
    <source>
        <dbReference type="ARBA" id="ARBA00006479"/>
    </source>
</evidence>
<name>A0A135YVE6_9FIRM</name>
<dbReference type="CDD" id="cd24068">
    <property type="entry name" value="ASKHA_NBD_ROK_FnNanK-like"/>
    <property type="match status" value="1"/>
</dbReference>
<dbReference type="PANTHER" id="PTHR18964:SF165">
    <property type="entry name" value="BETA-GLUCOSIDE KINASE"/>
    <property type="match status" value="1"/>
</dbReference>
<dbReference type="EMBL" id="UGTB01000004">
    <property type="protein sequence ID" value="SUB60548.1"/>
    <property type="molecule type" value="Genomic_DNA"/>
</dbReference>
<protein>
    <submittedName>
        <fullName evidence="3">Beta-glucoside kinase</fullName>
        <ecNumber evidence="3">2.7.1.85</ecNumber>
    </submittedName>
    <submittedName>
        <fullName evidence="2">ROK family protein</fullName>
    </submittedName>
</protein>
<dbReference type="EC" id="2.7.1.85" evidence="3"/>
<dbReference type="SUPFAM" id="SSF53067">
    <property type="entry name" value="Actin-like ATPase domain"/>
    <property type="match status" value="1"/>
</dbReference>
<dbReference type="InterPro" id="IPR000600">
    <property type="entry name" value="ROK"/>
</dbReference>
<keyword evidence="3" id="KW-0418">Kinase</keyword>
<dbReference type="InterPro" id="IPR043129">
    <property type="entry name" value="ATPase_NBD"/>
</dbReference>
<proteinExistence type="inferred from homology"/>
<sequence>MKKYISIDIGGTAIKYGLIDENDQILESHQMYTEASKGGPQILTKAISIVESYLGQGKENKDDIVGICISTAGVVDTKKGMIYHSAPLIPNYTGVNFKQTMEERFGINCEVENDVNCAGIAEYMSGSSKDSKLALMLTIGTGIGGCAILNGQVLHGVSGSACEVGYMKMGDSDFQTLGSAKTLVESVANMKGDDVGEWNGIRVFEEAKKNDKICMRAIDNMCDVLGQGIANICYILNPDTVVLGGGIMAQGDYLRDKIENSLRKNLEDGISRHTSLKFASHKNSAGMLGAYYNFRNIEKMSLR</sequence>
<dbReference type="AlphaFoldDB" id="A0A135YVE6"/>
<evidence type="ECO:0000313" key="2">
    <source>
        <dbReference type="EMBL" id="KXI13373.1"/>
    </source>
</evidence>
<dbReference type="EMBL" id="LSQZ01000024">
    <property type="protein sequence ID" value="KXI13373.1"/>
    <property type="molecule type" value="Genomic_DNA"/>
</dbReference>
<dbReference type="Proteomes" id="UP000255101">
    <property type="component" value="Unassembled WGS sequence"/>
</dbReference>
<dbReference type="STRING" id="1261.HMPREF3195_00766"/>
<dbReference type="PATRIC" id="fig|1261.3.peg.1400"/>
<organism evidence="2 4">
    <name type="scientific">Peptostreptococcus anaerobius</name>
    <dbReference type="NCBI Taxonomy" id="1261"/>
    <lineage>
        <taxon>Bacteria</taxon>
        <taxon>Bacillati</taxon>
        <taxon>Bacillota</taxon>
        <taxon>Clostridia</taxon>
        <taxon>Peptostreptococcales</taxon>
        <taxon>Peptostreptococcaceae</taxon>
        <taxon>Peptostreptococcus</taxon>
    </lineage>
</organism>
<dbReference type="RefSeq" id="WP_002846723.1">
    <property type="nucleotide sequence ID" value="NZ_FOVA01000015.1"/>
</dbReference>
<evidence type="ECO:0000313" key="4">
    <source>
        <dbReference type="Proteomes" id="UP000070326"/>
    </source>
</evidence>
<dbReference type="GO" id="GO:0047700">
    <property type="term" value="F:beta-glucoside kinase activity"/>
    <property type="evidence" value="ECO:0007669"/>
    <property type="project" value="UniProtKB-EC"/>
</dbReference>
<dbReference type="Pfam" id="PF00480">
    <property type="entry name" value="ROK"/>
    <property type="match status" value="1"/>
</dbReference>
<reference evidence="3 5" key="2">
    <citation type="submission" date="2018-06" db="EMBL/GenBank/DDBJ databases">
        <authorList>
            <consortium name="Pathogen Informatics"/>
            <person name="Doyle S."/>
        </authorList>
    </citation>
    <scope>NUCLEOTIDE SEQUENCE [LARGE SCALE GENOMIC DNA]</scope>
    <source>
        <strain evidence="3 5">NCTC11460</strain>
    </source>
</reference>
<reference evidence="2 4" key="1">
    <citation type="submission" date="2016-02" db="EMBL/GenBank/DDBJ databases">
        <authorList>
            <person name="Wen L."/>
            <person name="He K."/>
            <person name="Yang H."/>
        </authorList>
    </citation>
    <scope>NUCLEOTIDE SEQUENCE [LARGE SCALE GENOMIC DNA]</scope>
    <source>
        <strain evidence="2 4">MJR8628A</strain>
    </source>
</reference>
<dbReference type="PANTHER" id="PTHR18964">
    <property type="entry name" value="ROK (REPRESSOR, ORF, KINASE) FAMILY"/>
    <property type="match status" value="1"/>
</dbReference>
<evidence type="ECO:0000313" key="5">
    <source>
        <dbReference type="Proteomes" id="UP000255101"/>
    </source>
</evidence>
<accession>A0A135YVE6</accession>
<keyword evidence="3" id="KW-0808">Transferase</keyword>
<evidence type="ECO:0000313" key="3">
    <source>
        <dbReference type="EMBL" id="SUB60548.1"/>
    </source>
</evidence>
<dbReference type="eggNOG" id="COG1940">
    <property type="taxonomic scope" value="Bacteria"/>
</dbReference>
<gene>
    <name evidence="3" type="primary">bglK_1</name>
    <name evidence="2" type="ORF">HMPREF3195_00766</name>
    <name evidence="3" type="ORF">NCTC11460_00453</name>
</gene>
<dbReference type="Proteomes" id="UP000070326">
    <property type="component" value="Unassembled WGS sequence"/>
</dbReference>
<comment type="similarity">
    <text evidence="1">Belongs to the ROK (NagC/XylR) family.</text>
</comment>
<dbReference type="Gene3D" id="3.30.420.40">
    <property type="match status" value="2"/>
</dbReference>